<accession>A0AAD4HZY1</accession>
<evidence type="ECO:0000256" key="6">
    <source>
        <dbReference type="SAM" id="MobiDB-lite"/>
    </source>
</evidence>
<gene>
    <name evidence="8" type="ORF">NEMBOFW57_005703</name>
</gene>
<proteinExistence type="predicted"/>
<keyword evidence="3 7" id="KW-0812">Transmembrane</keyword>
<reference evidence="8" key="1">
    <citation type="submission" date="2023-02" db="EMBL/GenBank/DDBJ databases">
        <authorList>
            <person name="Palmer J.M."/>
        </authorList>
    </citation>
    <scope>NUCLEOTIDE SEQUENCE</scope>
    <source>
        <strain evidence="8">FW57</strain>
    </source>
</reference>
<evidence type="ECO:0000256" key="5">
    <source>
        <dbReference type="ARBA" id="ARBA00023136"/>
    </source>
</evidence>
<dbReference type="FunFam" id="1.20.1250.20:FF:000106">
    <property type="entry name" value="MFS transporter, putative"/>
    <property type="match status" value="1"/>
</dbReference>
<sequence>MKAPHSKPLRQLAAEKARGNKPANPSQLGDPIDLKAETSDEPDPVESSYPGDNQGDNSGKKEDAKGDISVPQLLIRGAAPGVRASTGQLTNTRGSFRDNSSAHGLGFLRRRATTQEDASSNRNVDRKEGVSSAASVSQESLADSEGYGSSTEHVFSDPAVASYWRNVFEKAGYENRHRFDPSFTWSAEEERKLVRKIDLRIMLWAWIMFCALDLHRRNINRAISDNMLPELGMNTNDFNYGQTIFLASFLSAELPSGLISKKLGADRWIPFIMLAWSITAGAQAFLSNKAGYYAIKALLGLQMGGFIPDIVLWLTYFYKSGELPTRLAWFWTALSTVNIVGSLLAAGILQMRGVNGWSGWQWLFLIEGIVTLIVSLFSWVLMPPGPCQTRSWFRGKDGWFTDREESIIVNRLLRDDPSKGDMNNRQAVGPSLLWKAVKDWELWPLYLIGLTAYIPPAPPGTYLSYILRQLGFSVFHANLLAIPSQFLFAVNLLIITWVSKRFGERAIVSSSSNIWIFPWLLALVLLPATASPWTRYALLTGLLSYPYCHAILVAWNARNSNAVRTRAVSAALYNMFVQSGNIIASNIYRDDDQPLYRRGNKILLGLVCFNIVLFYLVKAFYIWRNRVRDRKWNAMTPQEQEDYAVSSKDEGLKRLDFRFAH</sequence>
<dbReference type="AlphaFoldDB" id="A0AAD4HZY1"/>
<dbReference type="SUPFAM" id="SSF103473">
    <property type="entry name" value="MFS general substrate transporter"/>
    <property type="match status" value="1"/>
</dbReference>
<comment type="caution">
    <text evidence="8">The sequence shown here is derived from an EMBL/GenBank/DDBJ whole genome shotgun (WGS) entry which is preliminary data.</text>
</comment>
<evidence type="ECO:0008006" key="10">
    <source>
        <dbReference type="Google" id="ProtNLM"/>
    </source>
</evidence>
<dbReference type="GO" id="GO:0016020">
    <property type="term" value="C:membrane"/>
    <property type="evidence" value="ECO:0007669"/>
    <property type="project" value="UniProtKB-SubCell"/>
</dbReference>
<feature type="transmembrane region" description="Helical" evidence="7">
    <location>
        <begin position="536"/>
        <end position="555"/>
    </location>
</feature>
<dbReference type="Proteomes" id="UP001197093">
    <property type="component" value="Unassembled WGS sequence"/>
</dbReference>
<evidence type="ECO:0000256" key="2">
    <source>
        <dbReference type="ARBA" id="ARBA00022448"/>
    </source>
</evidence>
<dbReference type="InterPro" id="IPR036259">
    <property type="entry name" value="MFS_trans_sf"/>
</dbReference>
<keyword evidence="4 7" id="KW-1133">Transmembrane helix</keyword>
<dbReference type="FunFam" id="1.20.1250.20:FF:000247">
    <property type="entry name" value="MFS general substrate transporter"/>
    <property type="match status" value="1"/>
</dbReference>
<dbReference type="Gene3D" id="1.20.1250.20">
    <property type="entry name" value="MFS general substrate transporter like domains"/>
    <property type="match status" value="1"/>
</dbReference>
<feature type="transmembrane region" description="Helical" evidence="7">
    <location>
        <begin position="445"/>
        <end position="467"/>
    </location>
</feature>
<feature type="transmembrane region" description="Helical" evidence="7">
    <location>
        <begin position="567"/>
        <end position="587"/>
    </location>
</feature>
<dbReference type="GO" id="GO:0022857">
    <property type="term" value="F:transmembrane transporter activity"/>
    <property type="evidence" value="ECO:0007669"/>
    <property type="project" value="InterPro"/>
</dbReference>
<keyword evidence="5 7" id="KW-0472">Membrane</keyword>
<evidence type="ECO:0000313" key="8">
    <source>
        <dbReference type="EMBL" id="KAG7289336.1"/>
    </source>
</evidence>
<keyword evidence="2" id="KW-0813">Transport</keyword>
<evidence type="ECO:0000256" key="7">
    <source>
        <dbReference type="SAM" id="Phobius"/>
    </source>
</evidence>
<feature type="transmembrane region" description="Helical" evidence="7">
    <location>
        <begin position="602"/>
        <end position="623"/>
    </location>
</feature>
<feature type="compositionally biased region" description="Polar residues" evidence="6">
    <location>
        <begin position="85"/>
        <end position="102"/>
    </location>
</feature>
<organism evidence="8 9">
    <name type="scientific">Staphylotrichum longicolle</name>
    <dbReference type="NCBI Taxonomy" id="669026"/>
    <lineage>
        <taxon>Eukaryota</taxon>
        <taxon>Fungi</taxon>
        <taxon>Dikarya</taxon>
        <taxon>Ascomycota</taxon>
        <taxon>Pezizomycotina</taxon>
        <taxon>Sordariomycetes</taxon>
        <taxon>Sordariomycetidae</taxon>
        <taxon>Sordariales</taxon>
        <taxon>Chaetomiaceae</taxon>
        <taxon>Staphylotrichum</taxon>
    </lineage>
</organism>
<evidence type="ECO:0000313" key="9">
    <source>
        <dbReference type="Proteomes" id="UP001197093"/>
    </source>
</evidence>
<protein>
    <recommendedName>
        <fullName evidence="10">Allantoate permease</fullName>
    </recommendedName>
</protein>
<feature type="compositionally biased region" description="Polar residues" evidence="6">
    <location>
        <begin position="132"/>
        <end position="150"/>
    </location>
</feature>
<feature type="region of interest" description="Disordered" evidence="6">
    <location>
        <begin position="1"/>
        <end position="150"/>
    </location>
</feature>
<feature type="transmembrane region" description="Helical" evidence="7">
    <location>
        <begin position="328"/>
        <end position="348"/>
    </location>
</feature>
<evidence type="ECO:0000256" key="3">
    <source>
        <dbReference type="ARBA" id="ARBA00022692"/>
    </source>
</evidence>
<feature type="transmembrane region" description="Helical" evidence="7">
    <location>
        <begin position="360"/>
        <end position="382"/>
    </location>
</feature>
<feature type="transmembrane region" description="Helical" evidence="7">
    <location>
        <begin position="292"/>
        <end position="316"/>
    </location>
</feature>
<feature type="transmembrane region" description="Helical" evidence="7">
    <location>
        <begin position="268"/>
        <end position="286"/>
    </location>
</feature>
<dbReference type="EMBL" id="JAHCVI010000002">
    <property type="protein sequence ID" value="KAG7289336.1"/>
    <property type="molecule type" value="Genomic_DNA"/>
</dbReference>
<feature type="transmembrane region" description="Helical" evidence="7">
    <location>
        <begin position="479"/>
        <end position="498"/>
    </location>
</feature>
<evidence type="ECO:0000256" key="4">
    <source>
        <dbReference type="ARBA" id="ARBA00022989"/>
    </source>
</evidence>
<dbReference type="PANTHER" id="PTHR43791:SF14">
    <property type="entry name" value="MFS GENERAL SUBSTRATE TRANSPORTER"/>
    <property type="match status" value="1"/>
</dbReference>
<comment type="subcellular location">
    <subcellularLocation>
        <location evidence="1">Membrane</location>
        <topology evidence="1">Multi-pass membrane protein</topology>
    </subcellularLocation>
</comment>
<name>A0AAD4HZY1_9PEZI</name>
<dbReference type="InterPro" id="IPR011701">
    <property type="entry name" value="MFS"/>
</dbReference>
<dbReference type="Pfam" id="PF07690">
    <property type="entry name" value="MFS_1"/>
    <property type="match status" value="1"/>
</dbReference>
<keyword evidence="9" id="KW-1185">Reference proteome</keyword>
<feature type="transmembrane region" description="Helical" evidence="7">
    <location>
        <begin position="510"/>
        <end position="530"/>
    </location>
</feature>
<dbReference type="PANTHER" id="PTHR43791">
    <property type="entry name" value="PERMEASE-RELATED"/>
    <property type="match status" value="1"/>
</dbReference>
<evidence type="ECO:0000256" key="1">
    <source>
        <dbReference type="ARBA" id="ARBA00004141"/>
    </source>
</evidence>